<evidence type="ECO:0000256" key="1">
    <source>
        <dbReference type="ARBA" id="ARBA00022723"/>
    </source>
</evidence>
<dbReference type="eggNOG" id="COG3769">
    <property type="taxonomic scope" value="Bacteria"/>
</dbReference>
<dbReference type="Gene3D" id="3.30.980.20">
    <property type="entry name" value="Putative mannosyl-3-phosphoglycerate phosphatase, domain 2"/>
    <property type="match status" value="1"/>
</dbReference>
<evidence type="ECO:0000313" key="5">
    <source>
        <dbReference type="Proteomes" id="UP000028252"/>
    </source>
</evidence>
<dbReference type="RefSeq" id="WP_036187614.1">
    <property type="nucleotide sequence ID" value="NZ_JMQN01000030.1"/>
</dbReference>
<dbReference type="InterPro" id="IPR006381">
    <property type="entry name" value="HAD-SF-IIB-MPGP"/>
</dbReference>
<dbReference type="Gene3D" id="3.40.50.1000">
    <property type="entry name" value="HAD superfamily/HAD-like"/>
    <property type="match status" value="1"/>
</dbReference>
<dbReference type="SUPFAM" id="SSF56784">
    <property type="entry name" value="HAD-like"/>
    <property type="match status" value="1"/>
</dbReference>
<dbReference type="GO" id="GO:0000287">
    <property type="term" value="F:magnesium ion binding"/>
    <property type="evidence" value="ECO:0007669"/>
    <property type="project" value="TreeGrafter"/>
</dbReference>
<keyword evidence="2 4" id="KW-0378">Hydrolase</keyword>
<dbReference type="InterPro" id="IPR006379">
    <property type="entry name" value="HAD-SF_hydro_IIB"/>
</dbReference>
<organism evidence="4 5">
    <name type="scientific">Marinobacterium lacunae</name>
    <dbReference type="NCBI Taxonomy" id="1232683"/>
    <lineage>
        <taxon>Bacteria</taxon>
        <taxon>Pseudomonadati</taxon>
        <taxon>Pseudomonadota</taxon>
        <taxon>Gammaproteobacteria</taxon>
        <taxon>Oceanospirillales</taxon>
        <taxon>Oceanospirillaceae</taxon>
        <taxon>Marinobacterium</taxon>
    </lineage>
</organism>
<dbReference type="InterPro" id="IPR036412">
    <property type="entry name" value="HAD-like_sf"/>
</dbReference>
<protein>
    <submittedName>
        <fullName evidence="4">Putative mannosyl-3-phosphoglycerate phosphatase</fullName>
        <ecNumber evidence="4">3.1.3.70</ecNumber>
    </submittedName>
</protein>
<dbReference type="Pfam" id="PF08282">
    <property type="entry name" value="Hydrolase_3"/>
    <property type="match status" value="2"/>
</dbReference>
<dbReference type="STRING" id="1232683.ADIMK_2131"/>
<keyword evidence="5" id="KW-1185">Reference proteome</keyword>
<evidence type="ECO:0000256" key="2">
    <source>
        <dbReference type="ARBA" id="ARBA00022801"/>
    </source>
</evidence>
<dbReference type="InterPro" id="IPR023214">
    <property type="entry name" value="HAD_sf"/>
</dbReference>
<sequence length="275" mass="30270">MPALLIVTDLDGTLLDHDSYSFDAALPALKRAAAASIPVIPNTSKTRAELLGLRERLGNADPFVIENGSAICIPEQHLHLYPEHDETEEGFIELPLGTPITEIRAVLDPLHAQFRFETFAQWSIDQVISHTGLSPGDAADALERRYSEALLWHDSEAARRAFVDILSSHHLHALQGGRFLSVLGKGADKGRALERLRQLYRSVLGETPLVIALGDSDNDIAMLETADVAVVIANAHRRAPQVNAPEVIYSRATGPEGWNEVIQQLLDRFQADEKR</sequence>
<name>A0A081FYS0_9GAMM</name>
<dbReference type="GO" id="GO:0005829">
    <property type="term" value="C:cytosol"/>
    <property type="evidence" value="ECO:0007669"/>
    <property type="project" value="TreeGrafter"/>
</dbReference>
<comment type="caution">
    <text evidence="4">The sequence shown here is derived from an EMBL/GenBank/DDBJ whole genome shotgun (WGS) entry which is preliminary data.</text>
</comment>
<dbReference type="EC" id="3.1.3.70" evidence="4"/>
<evidence type="ECO:0000256" key="3">
    <source>
        <dbReference type="ARBA" id="ARBA00022842"/>
    </source>
</evidence>
<gene>
    <name evidence="4" type="ORF">ADIMK_2131</name>
</gene>
<dbReference type="EMBL" id="JMQN01000030">
    <property type="protein sequence ID" value="KEA63675.1"/>
    <property type="molecule type" value="Genomic_DNA"/>
</dbReference>
<dbReference type="SFLD" id="SFLDS00003">
    <property type="entry name" value="Haloacid_Dehalogenase"/>
    <property type="match status" value="1"/>
</dbReference>
<dbReference type="SFLD" id="SFLDG01140">
    <property type="entry name" value="C2.B:_Phosphomannomutase_and_P"/>
    <property type="match status" value="1"/>
</dbReference>
<dbReference type="NCBIfam" id="TIGR01484">
    <property type="entry name" value="HAD-SF-IIB"/>
    <property type="match status" value="1"/>
</dbReference>
<keyword evidence="1" id="KW-0479">Metal-binding</keyword>
<dbReference type="GO" id="GO:0050531">
    <property type="term" value="F:mannosyl-3-phosphoglycerate phosphatase activity"/>
    <property type="evidence" value="ECO:0007669"/>
    <property type="project" value="UniProtKB-EC"/>
</dbReference>
<dbReference type="NCBIfam" id="TIGR01486">
    <property type="entry name" value="HAD-SF-IIB-MPGP"/>
    <property type="match status" value="1"/>
</dbReference>
<dbReference type="Proteomes" id="UP000028252">
    <property type="component" value="Unassembled WGS sequence"/>
</dbReference>
<dbReference type="PANTHER" id="PTHR10000:SF8">
    <property type="entry name" value="HAD SUPERFAMILY HYDROLASE-LIKE, TYPE 3"/>
    <property type="match status" value="1"/>
</dbReference>
<accession>A0A081FYS0</accession>
<keyword evidence="3" id="KW-0460">Magnesium</keyword>
<dbReference type="AlphaFoldDB" id="A0A081FYS0"/>
<dbReference type="PANTHER" id="PTHR10000">
    <property type="entry name" value="PHOSPHOSERINE PHOSPHATASE"/>
    <property type="match status" value="1"/>
</dbReference>
<dbReference type="GO" id="GO:0051479">
    <property type="term" value="P:mannosylglycerate biosynthetic process"/>
    <property type="evidence" value="ECO:0007669"/>
    <property type="project" value="InterPro"/>
</dbReference>
<proteinExistence type="predicted"/>
<evidence type="ECO:0000313" key="4">
    <source>
        <dbReference type="EMBL" id="KEA63675.1"/>
    </source>
</evidence>
<dbReference type="SFLD" id="SFLDG01142">
    <property type="entry name" value="C2.B.2:_Mannosyl-3-phosphoglyc"/>
    <property type="match status" value="1"/>
</dbReference>
<reference evidence="4 5" key="1">
    <citation type="submission" date="2014-04" db="EMBL/GenBank/DDBJ databases">
        <title>Marinobacterium kochiensis sp. nov., isolated from sediment sample collected from Kochi backwaters in Kerala, India.</title>
        <authorList>
            <person name="Singh A."/>
            <person name="Pinnaka A.K."/>
        </authorList>
    </citation>
    <scope>NUCLEOTIDE SEQUENCE [LARGE SCALE GENOMIC DNA]</scope>
    <source>
        <strain evidence="4 5">AK27</strain>
    </source>
</reference>
<dbReference type="PATRIC" id="fig|1232683.4.peg.2090"/>